<sequence length="315" mass="34466">MGRSRFEISENNGAVITENIEAEQQLHLEQCQHVLKQQQQQQQQQQQFVELSRQEEVSLSQQVQTLPNDVDVESLGSVQVESESQEEECAPSHNASEVSTNVKCEPDVLIKVEEMANLIARDSDIDTEIESDSASEDSEGNDAEDHRASTPLGVEQEKGGDYLAEASTSQDLQRLSNCEGAANSYEGADSFMTPATNGLLLLSCPQKTEGLETGDMVLLQHVRQILWSAGGLPPPLRESLQQVQLVRGPLHQQRRTEGSPEGDAPTKERQARKGDNAGGGGRECWEESGSKLLGSGQEEEVGAKSVFRVREAVQD</sequence>
<organism evidence="2">
    <name type="scientific">Timema bartmani</name>
    <dbReference type="NCBI Taxonomy" id="61472"/>
    <lineage>
        <taxon>Eukaryota</taxon>
        <taxon>Metazoa</taxon>
        <taxon>Ecdysozoa</taxon>
        <taxon>Arthropoda</taxon>
        <taxon>Hexapoda</taxon>
        <taxon>Insecta</taxon>
        <taxon>Pterygota</taxon>
        <taxon>Neoptera</taxon>
        <taxon>Polyneoptera</taxon>
        <taxon>Phasmatodea</taxon>
        <taxon>Timematodea</taxon>
        <taxon>Timematoidea</taxon>
        <taxon>Timematidae</taxon>
        <taxon>Timema</taxon>
    </lineage>
</organism>
<feature type="region of interest" description="Disordered" evidence="1">
    <location>
        <begin position="122"/>
        <end position="157"/>
    </location>
</feature>
<evidence type="ECO:0000313" key="2">
    <source>
        <dbReference type="EMBL" id="CAD7438530.1"/>
    </source>
</evidence>
<feature type="compositionally biased region" description="Basic and acidic residues" evidence="1">
    <location>
        <begin position="254"/>
        <end position="275"/>
    </location>
</feature>
<protein>
    <submittedName>
        <fullName evidence="2">Uncharacterized protein</fullName>
    </submittedName>
</protein>
<evidence type="ECO:0000256" key="1">
    <source>
        <dbReference type="SAM" id="MobiDB-lite"/>
    </source>
</evidence>
<feature type="compositionally biased region" description="Acidic residues" evidence="1">
    <location>
        <begin position="125"/>
        <end position="142"/>
    </location>
</feature>
<dbReference type="EMBL" id="OD564477">
    <property type="protein sequence ID" value="CAD7438530.1"/>
    <property type="molecule type" value="Genomic_DNA"/>
</dbReference>
<proteinExistence type="predicted"/>
<dbReference type="AlphaFoldDB" id="A0A7R9HWU6"/>
<feature type="region of interest" description="Disordered" evidence="1">
    <location>
        <begin position="78"/>
        <end position="98"/>
    </location>
</feature>
<accession>A0A7R9HWU6</accession>
<feature type="region of interest" description="Disordered" evidence="1">
    <location>
        <begin position="248"/>
        <end position="304"/>
    </location>
</feature>
<gene>
    <name evidence="2" type="ORF">TBIB3V08_LOCUS1119</name>
</gene>
<reference evidence="2" key="1">
    <citation type="submission" date="2020-11" db="EMBL/GenBank/DDBJ databases">
        <authorList>
            <person name="Tran Van P."/>
        </authorList>
    </citation>
    <scope>NUCLEOTIDE SEQUENCE</scope>
</reference>
<name>A0A7R9HWU6_9NEOP</name>